<keyword evidence="3" id="KW-1185">Reference proteome</keyword>
<proteinExistence type="predicted"/>
<keyword evidence="1" id="KW-0812">Transmembrane</keyword>
<organism evidence="2 3">
    <name type="scientific">Xenoophorus captivus</name>
    <dbReference type="NCBI Taxonomy" id="1517983"/>
    <lineage>
        <taxon>Eukaryota</taxon>
        <taxon>Metazoa</taxon>
        <taxon>Chordata</taxon>
        <taxon>Craniata</taxon>
        <taxon>Vertebrata</taxon>
        <taxon>Euteleostomi</taxon>
        <taxon>Actinopterygii</taxon>
        <taxon>Neopterygii</taxon>
        <taxon>Teleostei</taxon>
        <taxon>Neoteleostei</taxon>
        <taxon>Acanthomorphata</taxon>
        <taxon>Ovalentaria</taxon>
        <taxon>Atherinomorphae</taxon>
        <taxon>Cyprinodontiformes</taxon>
        <taxon>Goodeidae</taxon>
        <taxon>Xenoophorus</taxon>
    </lineage>
</organism>
<evidence type="ECO:0000256" key="1">
    <source>
        <dbReference type="SAM" id="Phobius"/>
    </source>
</evidence>
<reference evidence="2 3" key="1">
    <citation type="submission" date="2021-06" db="EMBL/GenBank/DDBJ databases">
        <authorList>
            <person name="Palmer J.M."/>
        </authorList>
    </citation>
    <scope>NUCLEOTIDE SEQUENCE [LARGE SCALE GENOMIC DNA]</scope>
    <source>
        <strain evidence="2 3">XC_2019</strain>
        <tissue evidence="2">Muscle</tissue>
    </source>
</reference>
<protein>
    <submittedName>
        <fullName evidence="2">Uncharacterized protein</fullName>
    </submittedName>
</protein>
<name>A0ABV0SAS6_9TELE</name>
<dbReference type="EMBL" id="JAHRIN010075957">
    <property type="protein sequence ID" value="MEQ2217599.1"/>
    <property type="molecule type" value="Genomic_DNA"/>
</dbReference>
<sequence length="100" mass="10901">MIISVISVSLIVVLAGLLILYMKKCIKDFIEYTIMQIFVFPLFFLSFDADYFNVTMSHNNINSAITLAAGGGVLAAIAPAISGSVETQKVPCRVEWSHTA</sequence>
<evidence type="ECO:0000313" key="2">
    <source>
        <dbReference type="EMBL" id="MEQ2217599.1"/>
    </source>
</evidence>
<feature type="transmembrane region" description="Helical" evidence="1">
    <location>
        <begin position="29"/>
        <end position="49"/>
    </location>
</feature>
<gene>
    <name evidence="2" type="ORF">XENOCAPTIV_016255</name>
</gene>
<feature type="transmembrane region" description="Helical" evidence="1">
    <location>
        <begin position="6"/>
        <end position="22"/>
    </location>
</feature>
<comment type="caution">
    <text evidence="2">The sequence shown here is derived from an EMBL/GenBank/DDBJ whole genome shotgun (WGS) entry which is preliminary data.</text>
</comment>
<feature type="transmembrane region" description="Helical" evidence="1">
    <location>
        <begin position="61"/>
        <end position="81"/>
    </location>
</feature>
<evidence type="ECO:0000313" key="3">
    <source>
        <dbReference type="Proteomes" id="UP001434883"/>
    </source>
</evidence>
<keyword evidence="1" id="KW-1133">Transmembrane helix</keyword>
<dbReference type="Proteomes" id="UP001434883">
    <property type="component" value="Unassembled WGS sequence"/>
</dbReference>
<accession>A0ABV0SAS6</accession>
<keyword evidence="1" id="KW-0472">Membrane</keyword>